<evidence type="ECO:0000313" key="1">
    <source>
        <dbReference type="EMBL" id="GFM99521.1"/>
    </source>
</evidence>
<sequence length="102" mass="10632">MGLLSRGHLGRINRCGAAVDGVRAGTDGAAHSVATLAGWRCEGAELGLMAWGLSGWGPEERGPDGVVGPAAPSGRCWDDHVIGSTGSPQFWERSHSRVRRGL</sequence>
<dbReference type="EMBL" id="BLWC01000001">
    <property type="protein sequence ID" value="GFM99521.1"/>
    <property type="molecule type" value="Genomic_DNA"/>
</dbReference>
<gene>
    <name evidence="1" type="ORF">Sfulv_43320</name>
</gene>
<dbReference type="AlphaFoldDB" id="A0A7J0CAK1"/>
<dbReference type="Proteomes" id="UP000498980">
    <property type="component" value="Unassembled WGS sequence"/>
</dbReference>
<organism evidence="1 2">
    <name type="scientific">Streptomyces fulvorobeus</name>
    <dbReference type="NCBI Taxonomy" id="284028"/>
    <lineage>
        <taxon>Bacteria</taxon>
        <taxon>Bacillati</taxon>
        <taxon>Actinomycetota</taxon>
        <taxon>Actinomycetes</taxon>
        <taxon>Kitasatosporales</taxon>
        <taxon>Streptomycetaceae</taxon>
        <taxon>Streptomyces</taxon>
    </lineage>
</organism>
<comment type="caution">
    <text evidence="1">The sequence shown here is derived from an EMBL/GenBank/DDBJ whole genome shotgun (WGS) entry which is preliminary data.</text>
</comment>
<protein>
    <submittedName>
        <fullName evidence="1">Uncharacterized protein</fullName>
    </submittedName>
</protein>
<evidence type="ECO:0000313" key="2">
    <source>
        <dbReference type="Proteomes" id="UP000498980"/>
    </source>
</evidence>
<reference evidence="1 2" key="1">
    <citation type="submission" date="2020-05" db="EMBL/GenBank/DDBJ databases">
        <title>Whole genome shotgun sequence of Streptomyces fulvorobeus NBRC 15897.</title>
        <authorList>
            <person name="Komaki H."/>
            <person name="Tamura T."/>
        </authorList>
    </citation>
    <scope>NUCLEOTIDE SEQUENCE [LARGE SCALE GENOMIC DNA]</scope>
    <source>
        <strain evidence="1 2">NBRC 15897</strain>
    </source>
</reference>
<accession>A0A7J0CAK1</accession>
<proteinExistence type="predicted"/>
<keyword evidence="2" id="KW-1185">Reference proteome</keyword>
<name>A0A7J0CAK1_9ACTN</name>